<dbReference type="Gene3D" id="3.40.109.10">
    <property type="entry name" value="NADH Oxidase"/>
    <property type="match status" value="1"/>
</dbReference>
<evidence type="ECO:0000313" key="3">
    <source>
        <dbReference type="Proteomes" id="UP001519271"/>
    </source>
</evidence>
<evidence type="ECO:0000259" key="1">
    <source>
        <dbReference type="Pfam" id="PF00881"/>
    </source>
</evidence>
<organism evidence="2 3">
    <name type="scientific">Youngiibacter multivorans</name>
    <dbReference type="NCBI Taxonomy" id="937251"/>
    <lineage>
        <taxon>Bacteria</taxon>
        <taxon>Bacillati</taxon>
        <taxon>Bacillota</taxon>
        <taxon>Clostridia</taxon>
        <taxon>Eubacteriales</taxon>
        <taxon>Clostridiaceae</taxon>
        <taxon>Youngiibacter</taxon>
    </lineage>
</organism>
<dbReference type="Proteomes" id="UP001519271">
    <property type="component" value="Unassembled WGS sequence"/>
</dbReference>
<evidence type="ECO:0000313" key="2">
    <source>
        <dbReference type="EMBL" id="MBP1918413.1"/>
    </source>
</evidence>
<name>A0ABS4G1J7_9CLOT</name>
<dbReference type="Pfam" id="PF00881">
    <property type="entry name" value="Nitroreductase"/>
    <property type="match status" value="1"/>
</dbReference>
<dbReference type="InterPro" id="IPR029479">
    <property type="entry name" value="Nitroreductase"/>
</dbReference>
<dbReference type="RefSeq" id="WP_209458647.1">
    <property type="nucleotide sequence ID" value="NZ_JAGGKC010000005.1"/>
</dbReference>
<protein>
    <submittedName>
        <fullName evidence="2">Oxidoreductase (Fatty acid repression mutant protein)</fullName>
    </submittedName>
</protein>
<comment type="caution">
    <text evidence="2">The sequence shown here is derived from an EMBL/GenBank/DDBJ whole genome shotgun (WGS) entry which is preliminary data.</text>
</comment>
<accession>A0ABS4G1J7</accession>
<dbReference type="InterPro" id="IPR000415">
    <property type="entry name" value="Nitroreductase-like"/>
</dbReference>
<dbReference type="SUPFAM" id="SSF55469">
    <property type="entry name" value="FMN-dependent nitroreductase-like"/>
    <property type="match status" value="1"/>
</dbReference>
<dbReference type="CDD" id="cd02140">
    <property type="entry name" value="Frm2-like"/>
    <property type="match status" value="1"/>
</dbReference>
<dbReference type="InterPro" id="IPR033877">
    <property type="entry name" value="Frm2/Hbn1"/>
</dbReference>
<gene>
    <name evidence="2" type="ORF">J2Z34_000885</name>
</gene>
<keyword evidence="3" id="KW-1185">Reference proteome</keyword>
<proteinExistence type="predicted"/>
<dbReference type="PANTHER" id="PTHR43035">
    <property type="entry name" value="FATTY ACID REPRESSION MUTANT PROTEIN 2-RELATED"/>
    <property type="match status" value="1"/>
</dbReference>
<dbReference type="PANTHER" id="PTHR43035:SF1">
    <property type="entry name" value="FATTY ACID REPRESSION MUTANT PROTEIN 2-RELATED"/>
    <property type="match status" value="1"/>
</dbReference>
<reference evidence="2 3" key="1">
    <citation type="submission" date="2021-03" db="EMBL/GenBank/DDBJ databases">
        <title>Genomic Encyclopedia of Type Strains, Phase IV (KMG-IV): sequencing the most valuable type-strain genomes for metagenomic binning, comparative biology and taxonomic classification.</title>
        <authorList>
            <person name="Goeker M."/>
        </authorList>
    </citation>
    <scope>NUCLEOTIDE SEQUENCE [LARGE SCALE GENOMIC DNA]</scope>
    <source>
        <strain evidence="2 3">DSM 6139</strain>
    </source>
</reference>
<sequence>MNNFNEIMKARRSFYNIGAREVVEKERIKSIIEDAMLYSPTAMNSQSGRVVVLFDENHAKLWSIVKETLKKVVPENAFQATSDKIDSFAAGLGTVLFYEDTEVVRGLEKQFELYKDNFVPWSYQSSGMLQYTVWTGLTSEGLGASLQHYNPLIDDEVRKTFGIPDTYKLMSQMPFGSVEGQPGARNASPVAERVTVLS</sequence>
<feature type="domain" description="Nitroreductase" evidence="1">
    <location>
        <begin position="9"/>
        <end position="176"/>
    </location>
</feature>
<dbReference type="EMBL" id="JAGGKC010000005">
    <property type="protein sequence ID" value="MBP1918413.1"/>
    <property type="molecule type" value="Genomic_DNA"/>
</dbReference>